<dbReference type="InterPro" id="IPR006260">
    <property type="entry name" value="TonB/TolA_C"/>
</dbReference>
<keyword evidence="8" id="KW-1133">Transmembrane helix</keyword>
<dbReference type="Proteomes" id="UP001211005">
    <property type="component" value="Chromosome"/>
</dbReference>
<dbReference type="PROSITE" id="PS52015">
    <property type="entry name" value="TONB_CTD"/>
    <property type="match status" value="1"/>
</dbReference>
<feature type="domain" description="TonB C-terminal" evidence="11">
    <location>
        <begin position="161"/>
        <end position="251"/>
    </location>
</feature>
<feature type="signal peptide" evidence="10">
    <location>
        <begin position="1"/>
        <end position="18"/>
    </location>
</feature>
<organism evidence="12 13">
    <name type="scientific">Hymenobacter canadensis</name>
    <dbReference type="NCBI Taxonomy" id="2999067"/>
    <lineage>
        <taxon>Bacteria</taxon>
        <taxon>Pseudomonadati</taxon>
        <taxon>Bacteroidota</taxon>
        <taxon>Cytophagia</taxon>
        <taxon>Cytophagales</taxon>
        <taxon>Hymenobacteraceae</taxon>
        <taxon>Hymenobacter</taxon>
    </lineage>
</organism>
<dbReference type="InterPro" id="IPR051045">
    <property type="entry name" value="TonB-dependent_transducer"/>
</dbReference>
<evidence type="ECO:0000256" key="10">
    <source>
        <dbReference type="SAM" id="SignalP"/>
    </source>
</evidence>
<dbReference type="PANTHER" id="PTHR33446">
    <property type="entry name" value="PROTEIN TONB-RELATED"/>
    <property type="match status" value="1"/>
</dbReference>
<dbReference type="InterPro" id="IPR037682">
    <property type="entry name" value="TonB_C"/>
</dbReference>
<feature type="chain" id="PRO_5047430525" evidence="10">
    <location>
        <begin position="19"/>
        <end position="251"/>
    </location>
</feature>
<proteinExistence type="inferred from homology"/>
<evidence type="ECO:0000256" key="1">
    <source>
        <dbReference type="ARBA" id="ARBA00004383"/>
    </source>
</evidence>
<dbReference type="Pfam" id="PF03544">
    <property type="entry name" value="TonB_C"/>
    <property type="match status" value="1"/>
</dbReference>
<evidence type="ECO:0000313" key="12">
    <source>
        <dbReference type="EMBL" id="WBA43139.1"/>
    </source>
</evidence>
<evidence type="ECO:0000256" key="9">
    <source>
        <dbReference type="ARBA" id="ARBA00023136"/>
    </source>
</evidence>
<evidence type="ECO:0000256" key="7">
    <source>
        <dbReference type="ARBA" id="ARBA00022927"/>
    </source>
</evidence>
<dbReference type="RefSeq" id="WP_269561184.1">
    <property type="nucleotide sequence ID" value="NZ_CP114767.1"/>
</dbReference>
<evidence type="ECO:0000259" key="11">
    <source>
        <dbReference type="PROSITE" id="PS52015"/>
    </source>
</evidence>
<keyword evidence="6" id="KW-0812">Transmembrane</keyword>
<dbReference type="SUPFAM" id="SSF74653">
    <property type="entry name" value="TolA/TonB C-terminal domain"/>
    <property type="match status" value="1"/>
</dbReference>
<dbReference type="Gene3D" id="3.30.1150.10">
    <property type="match status" value="1"/>
</dbReference>
<reference evidence="12 13" key="1">
    <citation type="submission" date="2022-12" db="EMBL/GenBank/DDBJ databases">
        <title>Hymenobacter canadensis sp. nov. isolated from lake water of the Cambridge Bay, Canada.</title>
        <authorList>
            <person name="Kim W.H."/>
            <person name="Lee Y.M."/>
        </authorList>
    </citation>
    <scope>NUCLEOTIDE SEQUENCE [LARGE SCALE GENOMIC DNA]</scope>
    <source>
        <strain evidence="12 13">PAMC 29467</strain>
    </source>
</reference>
<keyword evidence="7" id="KW-0653">Protein transport</keyword>
<evidence type="ECO:0000256" key="3">
    <source>
        <dbReference type="ARBA" id="ARBA00022448"/>
    </source>
</evidence>
<dbReference type="SUPFAM" id="SSF82185">
    <property type="entry name" value="Histone H3 K4-specific methyltransferase SET7/9 N-terminal domain"/>
    <property type="match status" value="1"/>
</dbReference>
<gene>
    <name evidence="12" type="ORF">O3303_06130</name>
</gene>
<evidence type="ECO:0000256" key="6">
    <source>
        <dbReference type="ARBA" id="ARBA00022692"/>
    </source>
</evidence>
<evidence type="ECO:0000256" key="5">
    <source>
        <dbReference type="ARBA" id="ARBA00022519"/>
    </source>
</evidence>
<comment type="similarity">
    <text evidence="2">Belongs to the TonB family.</text>
</comment>
<keyword evidence="3" id="KW-0813">Transport</keyword>
<keyword evidence="9" id="KW-0472">Membrane</keyword>
<dbReference type="Gene3D" id="2.20.110.10">
    <property type="entry name" value="Histone H3 K4-specific methyltransferase SET7/9 N-terminal domain"/>
    <property type="match status" value="1"/>
</dbReference>
<evidence type="ECO:0000256" key="4">
    <source>
        <dbReference type="ARBA" id="ARBA00022475"/>
    </source>
</evidence>
<dbReference type="InterPro" id="IPR011652">
    <property type="entry name" value="MORN_2"/>
</dbReference>
<dbReference type="NCBIfam" id="TIGR01352">
    <property type="entry name" value="tonB_Cterm"/>
    <property type="match status" value="1"/>
</dbReference>
<sequence>MKRILFALWLTGSSAAYAQQAPAGAQSLNAYFSAQPGNHSSAGFGSGYQLRTDTVAGPNGAGIIRRYYASGQQQEELPCQNLSKQELHGTHTRWFENGQVQAVDHFVNDQRHGQLLTYYPNGTLRRREDYAHGQSVKAECFGPDGQPVAFFNYIQFPEYAGGLSVLLQTIGSRTRYPKEAIRHDEHGKVLVDFVIDRNGTVQQARVRQHVSPLLDAEALRVVNSLRSWTPGRLDGEPVDVFFTLPVTFALR</sequence>
<dbReference type="Pfam" id="PF07661">
    <property type="entry name" value="MORN_2"/>
    <property type="match status" value="2"/>
</dbReference>
<evidence type="ECO:0000256" key="2">
    <source>
        <dbReference type="ARBA" id="ARBA00006555"/>
    </source>
</evidence>
<dbReference type="EMBL" id="CP114767">
    <property type="protein sequence ID" value="WBA43139.1"/>
    <property type="molecule type" value="Genomic_DNA"/>
</dbReference>
<name>A0ABY7LTF5_9BACT</name>
<keyword evidence="4" id="KW-1003">Cell membrane</keyword>
<keyword evidence="5" id="KW-0997">Cell inner membrane</keyword>
<evidence type="ECO:0000313" key="13">
    <source>
        <dbReference type="Proteomes" id="UP001211005"/>
    </source>
</evidence>
<accession>A0ABY7LTF5</accession>
<dbReference type="PANTHER" id="PTHR33446:SF2">
    <property type="entry name" value="PROTEIN TONB"/>
    <property type="match status" value="1"/>
</dbReference>
<protein>
    <submittedName>
        <fullName evidence="12">TonB family protein</fullName>
    </submittedName>
</protein>
<evidence type="ECO:0000256" key="8">
    <source>
        <dbReference type="ARBA" id="ARBA00022989"/>
    </source>
</evidence>
<keyword evidence="10" id="KW-0732">Signal</keyword>
<keyword evidence="13" id="KW-1185">Reference proteome</keyword>
<comment type="subcellular location">
    <subcellularLocation>
        <location evidence="1">Cell inner membrane</location>
        <topology evidence="1">Single-pass membrane protein</topology>
        <orientation evidence="1">Periplasmic side</orientation>
    </subcellularLocation>
</comment>